<dbReference type="PANTHER" id="PTHR43499">
    <property type="entry name" value="ABC TRANSPORTER I FAMILY MEMBER 1"/>
    <property type="match status" value="1"/>
</dbReference>
<dbReference type="InterPro" id="IPR003593">
    <property type="entry name" value="AAA+_ATPase"/>
</dbReference>
<dbReference type="SMART" id="SM00382">
    <property type="entry name" value="AAA"/>
    <property type="match status" value="1"/>
</dbReference>
<dbReference type="Gene3D" id="3.40.50.300">
    <property type="entry name" value="P-loop containing nucleotide triphosphate hydrolases"/>
    <property type="match status" value="1"/>
</dbReference>
<protein>
    <submittedName>
        <fullName evidence="8">Heme exporter protein A</fullName>
    </submittedName>
</protein>
<feature type="domain" description="ABC transporter" evidence="7">
    <location>
        <begin position="2"/>
        <end position="202"/>
    </location>
</feature>
<keyword evidence="6" id="KW-0472">Membrane</keyword>
<dbReference type="GO" id="GO:0005524">
    <property type="term" value="F:ATP binding"/>
    <property type="evidence" value="ECO:0007669"/>
    <property type="project" value="UniProtKB-KW"/>
</dbReference>
<dbReference type="InterPro" id="IPR003439">
    <property type="entry name" value="ABC_transporter-like_ATP-bd"/>
</dbReference>
<evidence type="ECO:0000259" key="7">
    <source>
        <dbReference type="PROSITE" id="PS50893"/>
    </source>
</evidence>
<evidence type="ECO:0000313" key="8">
    <source>
        <dbReference type="EMBL" id="SFL01892.1"/>
    </source>
</evidence>
<evidence type="ECO:0000256" key="1">
    <source>
        <dbReference type="ARBA" id="ARBA00022448"/>
    </source>
</evidence>
<proteinExistence type="predicted"/>
<keyword evidence="5" id="KW-1278">Translocase</keyword>
<dbReference type="GO" id="GO:0017004">
    <property type="term" value="P:cytochrome complex assembly"/>
    <property type="evidence" value="ECO:0007669"/>
    <property type="project" value="UniProtKB-KW"/>
</dbReference>
<keyword evidence="2" id="KW-0547">Nucleotide-binding</keyword>
<dbReference type="Pfam" id="PF00005">
    <property type="entry name" value="ABC_tran"/>
    <property type="match status" value="1"/>
</dbReference>
<sequence>MLQVRALRCARGGVPVLDGVSFDVKAGEALILRGPNGVGKTTLLRTLAGLQPALDGTVEYPGATGAYASHADGIKTALTVTENLTFWAQVYGRDVPGSVYAAFDLDALRTRAAGTLSAGQKRRLGLARLGVIGRSVLFLDEPTVSLDGFSVRMFADWMRDVHLAGGGCAVIATHIDLGLDAPALDLTPYVAQPDADGGADEAFL</sequence>
<dbReference type="STRING" id="195913.SAMN04488004_10689"/>
<reference evidence="8 9" key="1">
    <citation type="submission" date="2016-10" db="EMBL/GenBank/DDBJ databases">
        <authorList>
            <person name="de Groot N.N."/>
        </authorList>
    </citation>
    <scope>NUCLEOTIDE SEQUENCE [LARGE SCALE GENOMIC DNA]</scope>
    <source>
        <strain evidence="8 9">DSM 16199</strain>
    </source>
</reference>
<dbReference type="EMBL" id="FOTF01000006">
    <property type="protein sequence ID" value="SFL01892.1"/>
    <property type="molecule type" value="Genomic_DNA"/>
</dbReference>
<dbReference type="InterPro" id="IPR005895">
    <property type="entry name" value="ABC_transptr_haem_export_CcmA"/>
</dbReference>
<evidence type="ECO:0000256" key="6">
    <source>
        <dbReference type="ARBA" id="ARBA00023136"/>
    </source>
</evidence>
<evidence type="ECO:0000313" key="9">
    <source>
        <dbReference type="Proteomes" id="UP000199550"/>
    </source>
</evidence>
<dbReference type="SUPFAM" id="SSF52540">
    <property type="entry name" value="P-loop containing nucleoside triphosphate hydrolases"/>
    <property type="match status" value="1"/>
</dbReference>
<keyword evidence="3" id="KW-0201">Cytochrome c-type biogenesis</keyword>
<dbReference type="OrthoDB" id="9800654at2"/>
<accession>A0A1I4E7Z7</accession>
<dbReference type="NCBIfam" id="TIGR01189">
    <property type="entry name" value="ccmA"/>
    <property type="match status" value="1"/>
</dbReference>
<dbReference type="AlphaFoldDB" id="A0A1I4E7Z7"/>
<dbReference type="RefSeq" id="WP_090187445.1">
    <property type="nucleotide sequence ID" value="NZ_CAXIDI010000003.1"/>
</dbReference>
<keyword evidence="1" id="KW-0813">Transport</keyword>
<evidence type="ECO:0000256" key="2">
    <source>
        <dbReference type="ARBA" id="ARBA00022741"/>
    </source>
</evidence>
<dbReference type="Proteomes" id="UP000199550">
    <property type="component" value="Unassembled WGS sequence"/>
</dbReference>
<name>A0A1I4E7Z7_9RHOB</name>
<dbReference type="InterPro" id="IPR027417">
    <property type="entry name" value="P-loop_NTPase"/>
</dbReference>
<evidence type="ECO:0000256" key="4">
    <source>
        <dbReference type="ARBA" id="ARBA00022840"/>
    </source>
</evidence>
<dbReference type="GeneID" id="97891403"/>
<dbReference type="GO" id="GO:0022857">
    <property type="term" value="F:transmembrane transporter activity"/>
    <property type="evidence" value="ECO:0007669"/>
    <property type="project" value="InterPro"/>
</dbReference>
<evidence type="ECO:0000256" key="3">
    <source>
        <dbReference type="ARBA" id="ARBA00022748"/>
    </source>
</evidence>
<evidence type="ECO:0000256" key="5">
    <source>
        <dbReference type="ARBA" id="ARBA00022967"/>
    </source>
</evidence>
<dbReference type="PANTHER" id="PTHR43499:SF1">
    <property type="entry name" value="ABC TRANSPORTER I FAMILY MEMBER 1"/>
    <property type="match status" value="1"/>
</dbReference>
<gene>
    <name evidence="8" type="ORF">SAMN04488004_10689</name>
</gene>
<dbReference type="GO" id="GO:0016887">
    <property type="term" value="F:ATP hydrolysis activity"/>
    <property type="evidence" value="ECO:0007669"/>
    <property type="project" value="InterPro"/>
</dbReference>
<dbReference type="PROSITE" id="PS50893">
    <property type="entry name" value="ABC_TRANSPORTER_2"/>
    <property type="match status" value="1"/>
</dbReference>
<keyword evidence="9" id="KW-1185">Reference proteome</keyword>
<keyword evidence="4" id="KW-0067">ATP-binding</keyword>
<organism evidence="8 9">
    <name type="scientific">Loktanella salsilacus</name>
    <dbReference type="NCBI Taxonomy" id="195913"/>
    <lineage>
        <taxon>Bacteria</taxon>
        <taxon>Pseudomonadati</taxon>
        <taxon>Pseudomonadota</taxon>
        <taxon>Alphaproteobacteria</taxon>
        <taxon>Rhodobacterales</taxon>
        <taxon>Roseobacteraceae</taxon>
        <taxon>Loktanella</taxon>
    </lineage>
</organism>